<accession>A0ABP5WTF5</accession>
<sequence>MESHNLRGGRVAFDLGPDSATLVSATPHAGWEMRVWKESRWIRVTFTRGEEASSVFCVWHDTAPRVMVDEHGA</sequence>
<proteinExistence type="predicted"/>
<comment type="caution">
    <text evidence="1">The sequence shown here is derived from an EMBL/GenBank/DDBJ whole genome shotgun (WGS) entry which is preliminary data.</text>
</comment>
<keyword evidence="2" id="KW-1185">Reference proteome</keyword>
<evidence type="ECO:0000313" key="1">
    <source>
        <dbReference type="EMBL" id="GAA2432934.1"/>
    </source>
</evidence>
<dbReference type="EMBL" id="BAAASZ010000012">
    <property type="protein sequence ID" value="GAA2432934.1"/>
    <property type="molecule type" value="Genomic_DNA"/>
</dbReference>
<dbReference type="Proteomes" id="UP001501638">
    <property type="component" value="Unassembled WGS sequence"/>
</dbReference>
<organism evidence="1 2">
    <name type="scientific">Streptomyces macrosporus</name>
    <dbReference type="NCBI Taxonomy" id="44032"/>
    <lineage>
        <taxon>Bacteria</taxon>
        <taxon>Bacillati</taxon>
        <taxon>Actinomycetota</taxon>
        <taxon>Actinomycetes</taxon>
        <taxon>Kitasatosporales</taxon>
        <taxon>Streptomycetaceae</taxon>
        <taxon>Streptomyces</taxon>
    </lineage>
</organism>
<name>A0ABP5WTF5_9ACTN</name>
<evidence type="ECO:0000313" key="2">
    <source>
        <dbReference type="Proteomes" id="UP001501638"/>
    </source>
</evidence>
<gene>
    <name evidence="1" type="ORF">GCM10010405_14950</name>
</gene>
<reference evidence="2" key="1">
    <citation type="journal article" date="2019" name="Int. J. Syst. Evol. Microbiol.">
        <title>The Global Catalogue of Microorganisms (GCM) 10K type strain sequencing project: providing services to taxonomists for standard genome sequencing and annotation.</title>
        <authorList>
            <consortium name="The Broad Institute Genomics Platform"/>
            <consortium name="The Broad Institute Genome Sequencing Center for Infectious Disease"/>
            <person name="Wu L."/>
            <person name="Ma J."/>
        </authorList>
    </citation>
    <scope>NUCLEOTIDE SEQUENCE [LARGE SCALE GENOMIC DNA]</scope>
    <source>
        <strain evidence="2">JCM 6305</strain>
    </source>
</reference>
<protein>
    <submittedName>
        <fullName evidence="1">Uncharacterized protein</fullName>
    </submittedName>
</protein>